<dbReference type="PANTHER" id="PTHR33408">
    <property type="entry name" value="TRANSPOSASE"/>
    <property type="match status" value="1"/>
</dbReference>
<keyword evidence="3" id="KW-1185">Reference proteome</keyword>
<dbReference type="PANTHER" id="PTHR33408:SF2">
    <property type="entry name" value="TRANSPOSASE DDE DOMAIN-CONTAINING PROTEIN"/>
    <property type="match status" value="1"/>
</dbReference>
<name>A0ABW4JRW1_9BACL</name>
<evidence type="ECO:0000313" key="3">
    <source>
        <dbReference type="Proteomes" id="UP001597079"/>
    </source>
</evidence>
<feature type="domain" description="Transposase DDE" evidence="1">
    <location>
        <begin position="40"/>
        <end position="163"/>
    </location>
</feature>
<organism evidence="2 3">
    <name type="scientific">Alicyclobacillus fodiniaquatilis</name>
    <dbReference type="NCBI Taxonomy" id="1661150"/>
    <lineage>
        <taxon>Bacteria</taxon>
        <taxon>Bacillati</taxon>
        <taxon>Bacillota</taxon>
        <taxon>Bacilli</taxon>
        <taxon>Bacillales</taxon>
        <taxon>Alicyclobacillaceae</taxon>
        <taxon>Alicyclobacillus</taxon>
    </lineage>
</organism>
<reference evidence="3" key="1">
    <citation type="journal article" date="2019" name="Int. J. Syst. Evol. Microbiol.">
        <title>The Global Catalogue of Microorganisms (GCM) 10K type strain sequencing project: providing services to taxonomists for standard genome sequencing and annotation.</title>
        <authorList>
            <consortium name="The Broad Institute Genomics Platform"/>
            <consortium name="The Broad Institute Genome Sequencing Center for Infectious Disease"/>
            <person name="Wu L."/>
            <person name="Ma J."/>
        </authorList>
    </citation>
    <scope>NUCLEOTIDE SEQUENCE [LARGE SCALE GENOMIC DNA]</scope>
    <source>
        <strain evidence="3">CGMCC 1.12286</strain>
    </source>
</reference>
<accession>A0ABW4JRW1</accession>
<evidence type="ECO:0000313" key="2">
    <source>
        <dbReference type="EMBL" id="MFD1678230.1"/>
    </source>
</evidence>
<dbReference type="InterPro" id="IPR025668">
    <property type="entry name" value="Tnp_DDE_dom"/>
</dbReference>
<sequence length="175" mass="20590">EELDGVVKYNSFHKEQSKAWKNDPSRVENWHYDADKDTWTCMNQRKLTFQRQTRGKTGSGYQTQLRTYRSENCEGCLLRERCTKSSGNREIRVSLEYLRYKQQAAERLRSPEGKELAIRRMTEVESVFGQIKNNRGFRRFLLRSLPKVTVEVGWISLAHNLLKKAAVDEMRQKVG</sequence>
<proteinExistence type="predicted"/>
<dbReference type="Proteomes" id="UP001597079">
    <property type="component" value="Unassembled WGS sequence"/>
</dbReference>
<dbReference type="EMBL" id="JBHUCX010000102">
    <property type="protein sequence ID" value="MFD1678230.1"/>
    <property type="molecule type" value="Genomic_DNA"/>
</dbReference>
<protein>
    <submittedName>
        <fullName evidence="2">Transposase</fullName>
    </submittedName>
</protein>
<evidence type="ECO:0000259" key="1">
    <source>
        <dbReference type="Pfam" id="PF13751"/>
    </source>
</evidence>
<dbReference type="Pfam" id="PF13751">
    <property type="entry name" value="DDE_Tnp_1_6"/>
    <property type="match status" value="1"/>
</dbReference>
<gene>
    <name evidence="2" type="ORF">ACFSB2_26545</name>
</gene>
<comment type="caution">
    <text evidence="2">The sequence shown here is derived from an EMBL/GenBank/DDBJ whole genome shotgun (WGS) entry which is preliminary data.</text>
</comment>
<dbReference type="RefSeq" id="WP_377946267.1">
    <property type="nucleotide sequence ID" value="NZ_JBHUCX010000102.1"/>
</dbReference>
<feature type="non-terminal residue" evidence="2">
    <location>
        <position position="1"/>
    </location>
</feature>